<keyword evidence="8" id="KW-1185">Reference proteome</keyword>
<evidence type="ECO:0000256" key="6">
    <source>
        <dbReference type="SAM" id="Phobius"/>
    </source>
</evidence>
<evidence type="ECO:0000256" key="3">
    <source>
        <dbReference type="ARBA" id="ARBA00022692"/>
    </source>
</evidence>
<feature type="transmembrane region" description="Helical" evidence="6">
    <location>
        <begin position="334"/>
        <end position="357"/>
    </location>
</feature>
<keyword evidence="5 6" id="KW-0472">Membrane</keyword>
<sequence>MAVSVSNKVLSLRSAFSYSAIESIGSRVFDFVTLWIVLNNLNSEDLATFGLATSSIFFFNLLFLSPETGLLRNQKEWIEKNRISCFISSFIRFSIIKIILHYVAAILIYIYIGEVNWIFYSIVFSAITQQIQAAEIARIFMRMNLKQNSVAQFELGSKFILCFLCFILLLCPSMGVYFTIYFFWSLIITILWLIKLSKMVHIKNVSFMVTYNCVKDSILGFSIWAHITGVITYFVYNSNIIFIKLFSYTNDDIAMYTVITKVSNLFFVIPMFFQSFVPVLISNDNSNDNFSFRKVLLICTSISLFQFCFYLFFGDYLGGFFGVKKENIDQFYKLGLWINLGIFFLNVTRPLATYLLIKRPPHHLLLFVNIPTVILTIIIYPLFISSYGLSGAAYGSLLIFTLMSFLICYQYKVK</sequence>
<dbReference type="PANTHER" id="PTHR30250">
    <property type="entry name" value="PST FAMILY PREDICTED COLANIC ACID TRANSPORTER"/>
    <property type="match status" value="1"/>
</dbReference>
<feature type="transmembrane region" description="Helical" evidence="6">
    <location>
        <begin position="46"/>
        <end position="64"/>
    </location>
</feature>
<organism evidence="7 8">
    <name type="scientific">Vibrio qinghaiensis</name>
    <dbReference type="NCBI Taxonomy" id="2025808"/>
    <lineage>
        <taxon>Bacteria</taxon>
        <taxon>Pseudomonadati</taxon>
        <taxon>Pseudomonadota</taxon>
        <taxon>Gammaproteobacteria</taxon>
        <taxon>Vibrionales</taxon>
        <taxon>Vibrionaceae</taxon>
        <taxon>Vibrio</taxon>
    </lineage>
</organism>
<feature type="transmembrane region" description="Helical" evidence="6">
    <location>
        <begin position="389"/>
        <end position="409"/>
    </location>
</feature>
<reference evidence="7 8" key="1">
    <citation type="submission" date="2017-08" db="EMBL/GenBank/DDBJ databases">
        <title>The Vibrio qinghaiensis sp.-Q67 is a luminous bacteria isolated firstly from Qinghai lake, Qinghai province, China, which has been proved to be very sensitive to detect environmental and food pollutants. Therefore, complete genome analysis of V. qinghaiensis sp.-Q67 highlights the potential application of this strain on detection of hazards in the contaminated environments.</title>
        <authorList>
            <person name="Gong L."/>
        </authorList>
    </citation>
    <scope>NUCLEOTIDE SEQUENCE [LARGE SCALE GENOMIC DNA]</scope>
    <source>
        <strain evidence="7 8">Q67</strain>
    </source>
</reference>
<dbReference type="AlphaFoldDB" id="A0A223N0E3"/>
<name>A0A223N0E3_9VIBR</name>
<feature type="transmembrane region" description="Helical" evidence="6">
    <location>
        <begin position="364"/>
        <end position="383"/>
    </location>
</feature>
<feature type="transmembrane region" description="Helical" evidence="6">
    <location>
        <begin position="217"/>
        <end position="236"/>
    </location>
</feature>
<protein>
    <recommendedName>
        <fullName evidence="9">Polysaccharide biosynthesis protein C-terminal domain-containing protein</fullName>
    </recommendedName>
</protein>
<gene>
    <name evidence="7" type="ORF">CCZ37_12300</name>
</gene>
<accession>A0A223N0E3</accession>
<evidence type="ECO:0008006" key="9">
    <source>
        <dbReference type="Google" id="ProtNLM"/>
    </source>
</evidence>
<evidence type="ECO:0000313" key="7">
    <source>
        <dbReference type="EMBL" id="ASU23322.1"/>
    </source>
</evidence>
<feature type="transmembrane region" description="Helical" evidence="6">
    <location>
        <begin position="153"/>
        <end position="170"/>
    </location>
</feature>
<dbReference type="KEGG" id="vqi:CCZ37_12300"/>
<dbReference type="RefSeq" id="WP_094500653.1">
    <property type="nucleotide sequence ID" value="NZ_CAWNHI010000001.1"/>
</dbReference>
<keyword evidence="2" id="KW-1003">Cell membrane</keyword>
<dbReference type="Proteomes" id="UP000215148">
    <property type="component" value="Chromosome 1"/>
</dbReference>
<feature type="transmembrane region" description="Helical" evidence="6">
    <location>
        <begin position="176"/>
        <end position="196"/>
    </location>
</feature>
<dbReference type="PANTHER" id="PTHR30250:SF11">
    <property type="entry name" value="O-ANTIGEN TRANSPORTER-RELATED"/>
    <property type="match status" value="1"/>
</dbReference>
<evidence type="ECO:0000313" key="8">
    <source>
        <dbReference type="Proteomes" id="UP000215148"/>
    </source>
</evidence>
<keyword evidence="3 6" id="KW-0812">Transmembrane</keyword>
<feature type="transmembrane region" description="Helical" evidence="6">
    <location>
        <begin position="265"/>
        <end position="283"/>
    </location>
</feature>
<proteinExistence type="predicted"/>
<evidence type="ECO:0000256" key="2">
    <source>
        <dbReference type="ARBA" id="ARBA00022475"/>
    </source>
</evidence>
<dbReference type="EMBL" id="CP022741">
    <property type="protein sequence ID" value="ASU23322.1"/>
    <property type="molecule type" value="Genomic_DNA"/>
</dbReference>
<feature type="transmembrane region" description="Helical" evidence="6">
    <location>
        <begin position="295"/>
        <end position="314"/>
    </location>
</feature>
<evidence type="ECO:0000256" key="5">
    <source>
        <dbReference type="ARBA" id="ARBA00023136"/>
    </source>
</evidence>
<dbReference type="GO" id="GO:0005886">
    <property type="term" value="C:plasma membrane"/>
    <property type="evidence" value="ECO:0007669"/>
    <property type="project" value="UniProtKB-SubCell"/>
</dbReference>
<evidence type="ECO:0000256" key="1">
    <source>
        <dbReference type="ARBA" id="ARBA00004651"/>
    </source>
</evidence>
<dbReference type="InterPro" id="IPR050833">
    <property type="entry name" value="Poly_Biosynth_Transport"/>
</dbReference>
<feature type="transmembrane region" description="Helical" evidence="6">
    <location>
        <begin position="85"/>
        <end position="112"/>
    </location>
</feature>
<comment type="subcellular location">
    <subcellularLocation>
        <location evidence="1">Cell membrane</location>
        <topology evidence="1">Multi-pass membrane protein</topology>
    </subcellularLocation>
</comment>
<evidence type="ECO:0000256" key="4">
    <source>
        <dbReference type="ARBA" id="ARBA00022989"/>
    </source>
</evidence>
<keyword evidence="4 6" id="KW-1133">Transmembrane helix</keyword>